<name>A0ACD3B007_9AGAR</name>
<evidence type="ECO:0000313" key="1">
    <source>
        <dbReference type="EMBL" id="TFK70966.1"/>
    </source>
</evidence>
<gene>
    <name evidence="1" type="ORF">BDN72DRAFT_794669</name>
</gene>
<keyword evidence="2" id="KW-1185">Reference proteome</keyword>
<evidence type="ECO:0000313" key="2">
    <source>
        <dbReference type="Proteomes" id="UP000308600"/>
    </source>
</evidence>
<dbReference type="EMBL" id="ML208305">
    <property type="protein sequence ID" value="TFK70966.1"/>
    <property type="molecule type" value="Genomic_DNA"/>
</dbReference>
<protein>
    <submittedName>
        <fullName evidence="1">Uncharacterized protein</fullName>
    </submittedName>
</protein>
<proteinExistence type="predicted"/>
<dbReference type="Proteomes" id="UP000308600">
    <property type="component" value="Unassembled WGS sequence"/>
</dbReference>
<accession>A0ACD3B007</accession>
<reference evidence="1 2" key="1">
    <citation type="journal article" date="2019" name="Nat. Ecol. Evol.">
        <title>Megaphylogeny resolves global patterns of mushroom evolution.</title>
        <authorList>
            <person name="Varga T."/>
            <person name="Krizsan K."/>
            <person name="Foldi C."/>
            <person name="Dima B."/>
            <person name="Sanchez-Garcia M."/>
            <person name="Sanchez-Ramirez S."/>
            <person name="Szollosi G.J."/>
            <person name="Szarkandi J.G."/>
            <person name="Papp V."/>
            <person name="Albert L."/>
            <person name="Andreopoulos W."/>
            <person name="Angelini C."/>
            <person name="Antonin V."/>
            <person name="Barry K.W."/>
            <person name="Bougher N.L."/>
            <person name="Buchanan P."/>
            <person name="Buyck B."/>
            <person name="Bense V."/>
            <person name="Catcheside P."/>
            <person name="Chovatia M."/>
            <person name="Cooper J."/>
            <person name="Damon W."/>
            <person name="Desjardin D."/>
            <person name="Finy P."/>
            <person name="Geml J."/>
            <person name="Haridas S."/>
            <person name="Hughes K."/>
            <person name="Justo A."/>
            <person name="Karasinski D."/>
            <person name="Kautmanova I."/>
            <person name="Kiss B."/>
            <person name="Kocsube S."/>
            <person name="Kotiranta H."/>
            <person name="LaButti K.M."/>
            <person name="Lechner B.E."/>
            <person name="Liimatainen K."/>
            <person name="Lipzen A."/>
            <person name="Lukacs Z."/>
            <person name="Mihaltcheva S."/>
            <person name="Morgado L.N."/>
            <person name="Niskanen T."/>
            <person name="Noordeloos M.E."/>
            <person name="Ohm R.A."/>
            <person name="Ortiz-Santana B."/>
            <person name="Ovrebo C."/>
            <person name="Racz N."/>
            <person name="Riley R."/>
            <person name="Savchenko A."/>
            <person name="Shiryaev A."/>
            <person name="Soop K."/>
            <person name="Spirin V."/>
            <person name="Szebenyi C."/>
            <person name="Tomsovsky M."/>
            <person name="Tulloss R.E."/>
            <person name="Uehling J."/>
            <person name="Grigoriev I.V."/>
            <person name="Vagvolgyi C."/>
            <person name="Papp T."/>
            <person name="Martin F.M."/>
            <person name="Miettinen O."/>
            <person name="Hibbett D.S."/>
            <person name="Nagy L.G."/>
        </authorList>
    </citation>
    <scope>NUCLEOTIDE SEQUENCE [LARGE SCALE GENOMIC DNA]</scope>
    <source>
        <strain evidence="1 2">NL-1719</strain>
    </source>
</reference>
<sequence length="190" mass="21549">MAPNQHHTEYAPPVMRAPSPASSIGTHYEIDQTSLSDKESIIGQEDFENKWEDRLQLRNPRKEEEEAENSPLIPRSNNPTEMRAMHEQIMRSLRWEVQQLEENELFEQTLLRGSQVGMESLPSTSDIDTILQSMMTTDSNTSINTIKDPDEDVAMRVNGTSPPAVTDGPWNRTTPPSIFTTGKRNNRLGK</sequence>
<organism evidence="1 2">
    <name type="scientific">Pluteus cervinus</name>
    <dbReference type="NCBI Taxonomy" id="181527"/>
    <lineage>
        <taxon>Eukaryota</taxon>
        <taxon>Fungi</taxon>
        <taxon>Dikarya</taxon>
        <taxon>Basidiomycota</taxon>
        <taxon>Agaricomycotina</taxon>
        <taxon>Agaricomycetes</taxon>
        <taxon>Agaricomycetidae</taxon>
        <taxon>Agaricales</taxon>
        <taxon>Pluteineae</taxon>
        <taxon>Pluteaceae</taxon>
        <taxon>Pluteus</taxon>
    </lineage>
</organism>